<organism evidence="2 3">
    <name type="scientific">Dyella monticola</name>
    <dbReference type="NCBI Taxonomy" id="1927958"/>
    <lineage>
        <taxon>Bacteria</taxon>
        <taxon>Pseudomonadati</taxon>
        <taxon>Pseudomonadota</taxon>
        <taxon>Gammaproteobacteria</taxon>
        <taxon>Lysobacterales</taxon>
        <taxon>Rhodanobacteraceae</taxon>
        <taxon>Dyella</taxon>
    </lineage>
</organism>
<dbReference type="EMBL" id="QRBE01000004">
    <property type="protein sequence ID" value="RDS82279.1"/>
    <property type="molecule type" value="Genomic_DNA"/>
</dbReference>
<evidence type="ECO:0000313" key="2">
    <source>
        <dbReference type="EMBL" id="RDS82279.1"/>
    </source>
</evidence>
<accession>A0A370X1J9</accession>
<dbReference type="PANTHER" id="PTHR41521">
    <property type="match status" value="1"/>
</dbReference>
<comment type="caution">
    <text evidence="2">The sequence shown here is derived from an EMBL/GenBank/DDBJ whole genome shotgun (WGS) entry which is preliminary data.</text>
</comment>
<reference evidence="2 3" key="1">
    <citation type="submission" date="2018-07" db="EMBL/GenBank/DDBJ databases">
        <title>Dyella monticola sp. nov. and Dyella psychrodurans sp. nov. isolated from monsoon evergreen broad-leaved forest soil of Dinghu Mountain, China.</title>
        <authorList>
            <person name="Gao Z."/>
            <person name="Qiu L."/>
        </authorList>
    </citation>
    <scope>NUCLEOTIDE SEQUENCE [LARGE SCALE GENOMIC DNA]</scope>
    <source>
        <strain evidence="2 3">4G-K06</strain>
    </source>
</reference>
<dbReference type="Proteomes" id="UP000254258">
    <property type="component" value="Unassembled WGS sequence"/>
</dbReference>
<gene>
    <name evidence="2" type="ORF">DWU98_09645</name>
</gene>
<proteinExistence type="predicted"/>
<dbReference type="AlphaFoldDB" id="A0A370X1J9"/>
<name>A0A370X1J9_9GAMM</name>
<dbReference type="RefSeq" id="WP_115495340.1">
    <property type="nucleotide sequence ID" value="NZ_QRBE01000004.1"/>
</dbReference>
<evidence type="ECO:0000313" key="3">
    <source>
        <dbReference type="Proteomes" id="UP000254258"/>
    </source>
</evidence>
<dbReference type="Gene3D" id="3.30.70.100">
    <property type="match status" value="1"/>
</dbReference>
<dbReference type="InterPro" id="IPR011008">
    <property type="entry name" value="Dimeric_a/b-barrel"/>
</dbReference>
<evidence type="ECO:0000259" key="1">
    <source>
        <dbReference type="Pfam" id="PF07045"/>
    </source>
</evidence>
<dbReference type="SUPFAM" id="SSF54909">
    <property type="entry name" value="Dimeric alpha+beta barrel"/>
    <property type="match status" value="1"/>
</dbReference>
<dbReference type="PANTHER" id="PTHR41521:SF4">
    <property type="entry name" value="BLR0684 PROTEIN"/>
    <property type="match status" value="1"/>
</dbReference>
<dbReference type="OrthoDB" id="9806380at2"/>
<sequence length="96" mass="10263">MASGYWIMTFRSVSDPAGIDRYAAAAMPVIQAHGGRVLAAGLPASCYESGLLQRVAIVEFDSFKAADVAYRSAEYQAAVQHLVGTAERDVRIVEGI</sequence>
<protein>
    <submittedName>
        <fullName evidence="2">DUF1330 domain-containing protein</fullName>
    </submittedName>
</protein>
<keyword evidence="3" id="KW-1185">Reference proteome</keyword>
<dbReference type="Pfam" id="PF07045">
    <property type="entry name" value="DUF1330"/>
    <property type="match status" value="1"/>
</dbReference>
<dbReference type="InterPro" id="IPR010753">
    <property type="entry name" value="DUF1330"/>
</dbReference>
<feature type="domain" description="DUF1330" evidence="1">
    <location>
        <begin position="3"/>
        <end position="96"/>
    </location>
</feature>